<evidence type="ECO:0000256" key="3">
    <source>
        <dbReference type="ARBA" id="ARBA00038157"/>
    </source>
</evidence>
<keyword evidence="1" id="KW-0521">NADP</keyword>
<protein>
    <submittedName>
        <fullName evidence="5">Aldo-keto reductase, putative</fullName>
    </submittedName>
</protein>
<accession>V5G3D9</accession>
<evidence type="ECO:0000313" key="5">
    <source>
        <dbReference type="EMBL" id="GAD96516.1"/>
    </source>
</evidence>
<keyword evidence="6" id="KW-1185">Reference proteome</keyword>
<dbReference type="InterPro" id="IPR023210">
    <property type="entry name" value="NADP_OxRdtase_dom"/>
</dbReference>
<dbReference type="Proteomes" id="UP000018001">
    <property type="component" value="Unassembled WGS sequence"/>
</dbReference>
<dbReference type="eggNOG" id="KOG1575">
    <property type="taxonomic scope" value="Eukaryota"/>
</dbReference>
<dbReference type="InParanoid" id="V5G3D9"/>
<name>V5G3D9_BYSSN</name>
<proteinExistence type="inferred from homology"/>
<evidence type="ECO:0000259" key="4">
    <source>
        <dbReference type="Pfam" id="PF00248"/>
    </source>
</evidence>
<evidence type="ECO:0000313" key="6">
    <source>
        <dbReference type="Proteomes" id="UP000018001"/>
    </source>
</evidence>
<dbReference type="Gene3D" id="3.20.20.100">
    <property type="entry name" value="NADP-dependent oxidoreductase domain"/>
    <property type="match status" value="1"/>
</dbReference>
<dbReference type="GO" id="GO:0016491">
    <property type="term" value="F:oxidoreductase activity"/>
    <property type="evidence" value="ECO:0007669"/>
    <property type="project" value="UniProtKB-KW"/>
</dbReference>
<evidence type="ECO:0000256" key="2">
    <source>
        <dbReference type="ARBA" id="ARBA00023002"/>
    </source>
</evidence>
<feature type="domain" description="NADP-dependent oxidoreductase" evidence="4">
    <location>
        <begin position="3"/>
        <end position="177"/>
    </location>
</feature>
<dbReference type="InterPro" id="IPR050523">
    <property type="entry name" value="AKR_Detox_Biosynth"/>
</dbReference>
<keyword evidence="2" id="KW-0560">Oxidoreductase</keyword>
<dbReference type="EMBL" id="BAUL01000167">
    <property type="protein sequence ID" value="GAD96516.1"/>
    <property type="molecule type" value="Genomic_DNA"/>
</dbReference>
<organism evidence="5 6">
    <name type="scientific">Byssochlamys spectabilis (strain No. 5 / NBRC 109023)</name>
    <name type="common">Paecilomyces variotii</name>
    <dbReference type="NCBI Taxonomy" id="1356009"/>
    <lineage>
        <taxon>Eukaryota</taxon>
        <taxon>Fungi</taxon>
        <taxon>Dikarya</taxon>
        <taxon>Ascomycota</taxon>
        <taxon>Pezizomycotina</taxon>
        <taxon>Eurotiomycetes</taxon>
        <taxon>Eurotiomycetidae</taxon>
        <taxon>Eurotiales</taxon>
        <taxon>Thermoascaceae</taxon>
        <taxon>Paecilomyces</taxon>
    </lineage>
</organism>
<dbReference type="InterPro" id="IPR036812">
    <property type="entry name" value="NAD(P)_OxRdtase_dom_sf"/>
</dbReference>
<dbReference type="PANTHER" id="PTHR43364:SF7">
    <property type="entry name" value="NADP-DEPENDENT OXIDOREDUCTASE DOMAIN-CONTAINING PROTEIN-RELATED"/>
    <property type="match status" value="1"/>
</dbReference>
<dbReference type="OrthoDB" id="48988at2759"/>
<comment type="similarity">
    <text evidence="3">Belongs to the aldo/keto reductase family. Aldo/keto reductase 2 subfamily.</text>
</comment>
<gene>
    <name evidence="5" type="ORF">PVAR5_5173</name>
</gene>
<dbReference type="Pfam" id="PF00248">
    <property type="entry name" value="Aldo_ket_red"/>
    <property type="match status" value="1"/>
</dbReference>
<dbReference type="PANTHER" id="PTHR43364">
    <property type="entry name" value="NADH-SPECIFIC METHYLGLYOXAL REDUCTASE-RELATED"/>
    <property type="match status" value="1"/>
</dbReference>
<dbReference type="AlphaFoldDB" id="V5G3D9"/>
<reference evidence="6" key="1">
    <citation type="journal article" date="2014" name="Genome Announc.">
        <title>Draft genome sequence of the formaldehyde-resistant fungus Byssochlamys spectabilis No. 5 (anamorph Paecilomyces variotii No. 5) (NBRC109023).</title>
        <authorList>
            <person name="Oka T."/>
            <person name="Ekino K."/>
            <person name="Fukuda K."/>
            <person name="Nomura Y."/>
        </authorList>
    </citation>
    <scope>NUCLEOTIDE SEQUENCE [LARGE SCALE GENOMIC DNA]</scope>
    <source>
        <strain evidence="6">No. 5 / NBRC 109023</strain>
    </source>
</reference>
<dbReference type="HOGENOM" id="CLU_1194745_0_0_1"/>
<evidence type="ECO:0000256" key="1">
    <source>
        <dbReference type="ARBA" id="ARBA00022857"/>
    </source>
</evidence>
<dbReference type="SUPFAM" id="SSF51430">
    <property type="entry name" value="NAD(P)-linked oxidoreductase"/>
    <property type="match status" value="1"/>
</dbReference>
<comment type="caution">
    <text evidence="5">The sequence shown here is derived from an EMBL/GenBank/DDBJ whole genome shotgun (WGS) entry which is preliminary data.</text>
</comment>
<sequence>MYALHCLVAERKVLYLGVSNTPAWVVSKANEYARQKGITRFSVYEGQWSAAEREIERDVLPMCDDEGMAMTPFGVLGMEYFKTTAQRKEEEAKNQAKEGRNVPLVDKPQKTLVANAMEKVAIAHNTNITSVALAWVRTEGPYIVPIVGGRKISHLKANIEALGLELTEKDIEDIEKAVPFDFGYPQTFLGGPGGARHPGDVWITKRFGHFDWVAKPQVRQIFIILEYFANYR</sequence>